<dbReference type="RefSeq" id="XP_018985704.1">
    <property type="nucleotide sequence ID" value="XM_019131719.1"/>
</dbReference>
<dbReference type="SMART" id="SM00486">
    <property type="entry name" value="POLBc"/>
    <property type="match status" value="1"/>
</dbReference>
<keyword evidence="15 17" id="KW-0539">Nucleus</keyword>
<dbReference type="Gene3D" id="3.90.1600.10">
    <property type="entry name" value="Palm domain of DNA polymerase"/>
    <property type="match status" value="1"/>
</dbReference>
<dbReference type="GO" id="GO:0000166">
    <property type="term" value="F:nucleotide binding"/>
    <property type="evidence" value="ECO:0007669"/>
    <property type="project" value="InterPro"/>
</dbReference>
<dbReference type="GO" id="GO:0045004">
    <property type="term" value="P:DNA replication proofreading"/>
    <property type="evidence" value="ECO:0007669"/>
    <property type="project" value="EnsemblFungi"/>
</dbReference>
<dbReference type="SMART" id="SM01159">
    <property type="entry name" value="DUF1744"/>
    <property type="match status" value="1"/>
</dbReference>
<comment type="catalytic activity">
    <reaction evidence="16 17">
        <text>DNA(n) + a 2'-deoxyribonucleoside 5'-triphosphate = DNA(n+1) + diphosphate</text>
        <dbReference type="Rhea" id="RHEA:22508"/>
        <dbReference type="Rhea" id="RHEA-COMP:17339"/>
        <dbReference type="Rhea" id="RHEA-COMP:17340"/>
        <dbReference type="ChEBI" id="CHEBI:33019"/>
        <dbReference type="ChEBI" id="CHEBI:61560"/>
        <dbReference type="ChEBI" id="CHEBI:173112"/>
        <dbReference type="EC" id="2.7.7.7"/>
    </reaction>
</comment>
<dbReference type="Gene3D" id="1.10.132.60">
    <property type="entry name" value="DNA polymerase family B, C-terminal domain"/>
    <property type="match status" value="1"/>
</dbReference>
<dbReference type="InterPro" id="IPR055191">
    <property type="entry name" value="POL2_thumb"/>
</dbReference>
<keyword evidence="11 17" id="KW-0239">DNA-directed DNA polymerase</keyword>
<dbReference type="GO" id="GO:0006303">
    <property type="term" value="P:double-strand break repair via nonhomologous end joining"/>
    <property type="evidence" value="ECO:0007669"/>
    <property type="project" value="EnsemblFungi"/>
</dbReference>
<dbReference type="GO" id="GO:0033314">
    <property type="term" value="P:mitotic DNA replication checkpoint signaling"/>
    <property type="evidence" value="ECO:0007669"/>
    <property type="project" value="EnsemblFungi"/>
</dbReference>
<dbReference type="InterPro" id="IPR054475">
    <property type="entry name" value="Znf-DPOE"/>
</dbReference>
<dbReference type="InterPro" id="IPR006172">
    <property type="entry name" value="DNA-dir_DNA_pol_B"/>
</dbReference>
<dbReference type="SUPFAM" id="SSF56672">
    <property type="entry name" value="DNA/RNA polymerases"/>
    <property type="match status" value="1"/>
</dbReference>
<keyword evidence="21" id="KW-1185">Reference proteome</keyword>
<dbReference type="InterPro" id="IPR043502">
    <property type="entry name" value="DNA/RNA_pol_sf"/>
</dbReference>
<dbReference type="GO" id="GO:0006297">
    <property type="term" value="P:nucleotide-excision repair, DNA gap filling"/>
    <property type="evidence" value="ECO:0007669"/>
    <property type="project" value="EnsemblFungi"/>
</dbReference>
<evidence type="ECO:0000256" key="6">
    <source>
        <dbReference type="ARBA" id="ARBA00022695"/>
    </source>
</evidence>
<dbReference type="InterPro" id="IPR013697">
    <property type="entry name" value="DNA_pol_e_suA_C"/>
</dbReference>
<evidence type="ECO:0000313" key="21">
    <source>
        <dbReference type="Proteomes" id="UP000094336"/>
    </source>
</evidence>
<keyword evidence="9 17" id="KW-0863">Zinc-finger</keyword>
<dbReference type="Proteomes" id="UP000094336">
    <property type="component" value="Unassembled WGS sequence"/>
</dbReference>
<dbReference type="CDD" id="cd05535">
    <property type="entry name" value="POLBc_epsilon"/>
    <property type="match status" value="1"/>
</dbReference>
<evidence type="ECO:0000256" key="10">
    <source>
        <dbReference type="ARBA" id="ARBA00022833"/>
    </source>
</evidence>
<protein>
    <recommendedName>
        <fullName evidence="17">DNA polymerase epsilon catalytic subunit</fullName>
        <ecNumber evidence="17">2.7.7.7</ecNumber>
    </recommendedName>
</protein>
<keyword evidence="12 17" id="KW-0408">Iron</keyword>
<dbReference type="Pfam" id="PF03104">
    <property type="entry name" value="DNA_pol_B_exo1"/>
    <property type="match status" value="1"/>
</dbReference>
<dbReference type="PANTHER" id="PTHR10670:SF0">
    <property type="entry name" value="DNA POLYMERASE EPSILON CATALYTIC SUBUNIT A"/>
    <property type="match status" value="1"/>
</dbReference>
<evidence type="ECO:0000256" key="12">
    <source>
        <dbReference type="ARBA" id="ARBA00023004"/>
    </source>
</evidence>
<keyword evidence="6 17" id="KW-0548">Nucleotidyltransferase</keyword>
<keyword evidence="8 17" id="KW-0479">Metal-binding</keyword>
<dbReference type="GO" id="GO:0007064">
    <property type="term" value="P:mitotic sister chromatid cohesion"/>
    <property type="evidence" value="ECO:0007669"/>
    <property type="project" value="EnsemblFungi"/>
</dbReference>
<dbReference type="FunFam" id="3.90.1600.10:FF:000006">
    <property type="entry name" value="DNA polymerase epsilon catalytic subunit"/>
    <property type="match status" value="1"/>
</dbReference>
<evidence type="ECO:0000256" key="13">
    <source>
        <dbReference type="ARBA" id="ARBA00023014"/>
    </source>
</evidence>
<evidence type="ECO:0000256" key="16">
    <source>
        <dbReference type="ARBA" id="ARBA00049244"/>
    </source>
</evidence>
<dbReference type="InterPro" id="IPR036397">
    <property type="entry name" value="RNaseH_sf"/>
</dbReference>
<evidence type="ECO:0000256" key="2">
    <source>
        <dbReference type="ARBA" id="ARBA00004123"/>
    </source>
</evidence>
<keyword evidence="10 17" id="KW-0862">Zinc</keyword>
<dbReference type="GO" id="GO:0006272">
    <property type="term" value="P:leading strand elongation"/>
    <property type="evidence" value="ECO:0007669"/>
    <property type="project" value="EnsemblFungi"/>
</dbReference>
<keyword evidence="7 17" id="KW-0235">DNA replication</keyword>
<evidence type="ECO:0000256" key="18">
    <source>
        <dbReference type="SAM" id="MobiDB-lite"/>
    </source>
</evidence>
<comment type="similarity">
    <text evidence="3 17">Belongs to the DNA polymerase type-B family.</text>
</comment>
<dbReference type="OrthoDB" id="10060449at2759"/>
<dbReference type="EC" id="2.7.7.7" evidence="17"/>
<comment type="function">
    <text evidence="17">DNA polymerase II participates in chromosomal DNA replication.</text>
</comment>
<dbReference type="Pfam" id="PF22634">
    <property type="entry name" value="POL2_thumb"/>
    <property type="match status" value="1"/>
</dbReference>
<dbReference type="GO" id="GO:0051539">
    <property type="term" value="F:4 iron, 4 sulfur cluster binding"/>
    <property type="evidence" value="ECO:0007669"/>
    <property type="project" value="UniProtKB-KW"/>
</dbReference>
<keyword evidence="13 17" id="KW-0411">Iron-sulfur</keyword>
<dbReference type="FunFam" id="3.30.420.10:FF:000010">
    <property type="entry name" value="DNA polymerase epsilon catalytic subunit"/>
    <property type="match status" value="1"/>
</dbReference>
<evidence type="ECO:0000256" key="4">
    <source>
        <dbReference type="ARBA" id="ARBA00022485"/>
    </source>
</evidence>
<organism evidence="20 21">
    <name type="scientific">Babjeviella inositovora NRRL Y-12698</name>
    <dbReference type="NCBI Taxonomy" id="984486"/>
    <lineage>
        <taxon>Eukaryota</taxon>
        <taxon>Fungi</taxon>
        <taxon>Dikarya</taxon>
        <taxon>Ascomycota</taxon>
        <taxon>Saccharomycotina</taxon>
        <taxon>Pichiomycetes</taxon>
        <taxon>Serinales incertae sedis</taxon>
        <taxon>Babjeviella</taxon>
    </lineage>
</organism>
<dbReference type="GO" id="GO:0003690">
    <property type="term" value="F:double-stranded DNA binding"/>
    <property type="evidence" value="ECO:0007669"/>
    <property type="project" value="EnsemblFungi"/>
</dbReference>
<feature type="domain" description="DNA polymerase epsilon catalytic subunit A C-terminal" evidence="19">
    <location>
        <begin position="1477"/>
        <end position="1858"/>
    </location>
</feature>
<dbReference type="GO" id="GO:0006287">
    <property type="term" value="P:base-excision repair, gap-filling"/>
    <property type="evidence" value="ECO:0007669"/>
    <property type="project" value="TreeGrafter"/>
</dbReference>
<dbReference type="FunFam" id="1.10.287.690:FF:000005">
    <property type="entry name" value="DNA polymerase epsilon catalytic subunit"/>
    <property type="match status" value="1"/>
</dbReference>
<dbReference type="GO" id="GO:0003697">
    <property type="term" value="F:single-stranded DNA binding"/>
    <property type="evidence" value="ECO:0007669"/>
    <property type="project" value="EnsemblFungi"/>
</dbReference>
<dbReference type="InterPro" id="IPR012337">
    <property type="entry name" value="RNaseH-like_sf"/>
</dbReference>
<evidence type="ECO:0000256" key="17">
    <source>
        <dbReference type="RuleBase" id="RU365029"/>
    </source>
</evidence>
<evidence type="ECO:0000256" key="9">
    <source>
        <dbReference type="ARBA" id="ARBA00022771"/>
    </source>
</evidence>
<dbReference type="GO" id="GO:0043596">
    <property type="term" value="C:nuclear replication fork"/>
    <property type="evidence" value="ECO:0007669"/>
    <property type="project" value="EnsemblFungi"/>
</dbReference>
<gene>
    <name evidence="20" type="ORF">BABINDRAFT_35491</name>
</gene>
<keyword evidence="5 17" id="KW-0808">Transferase</keyword>
<comment type="subcellular location">
    <subcellularLocation>
        <location evidence="2 17">Nucleus</location>
    </subcellularLocation>
</comment>
<dbReference type="GO" id="GO:0031573">
    <property type="term" value="P:mitotic intra-S DNA damage checkpoint signaling"/>
    <property type="evidence" value="ECO:0007669"/>
    <property type="project" value="EnsemblFungi"/>
</dbReference>
<dbReference type="Gene3D" id="3.30.420.10">
    <property type="entry name" value="Ribonuclease H-like superfamily/Ribonuclease H"/>
    <property type="match status" value="1"/>
</dbReference>
<dbReference type="GO" id="GO:0032183">
    <property type="term" value="F:SUMO binding"/>
    <property type="evidence" value="ECO:0007669"/>
    <property type="project" value="EnsemblFungi"/>
</dbReference>
<evidence type="ECO:0000256" key="7">
    <source>
        <dbReference type="ARBA" id="ARBA00022705"/>
    </source>
</evidence>
<dbReference type="InterPro" id="IPR042087">
    <property type="entry name" value="DNA_pol_B_thumb"/>
</dbReference>
<evidence type="ECO:0000256" key="8">
    <source>
        <dbReference type="ARBA" id="ARBA00022723"/>
    </source>
</evidence>
<dbReference type="GeneID" id="30149572"/>
<dbReference type="InterPro" id="IPR006133">
    <property type="entry name" value="DNA-dir_DNA_pol_B_exonuc"/>
</dbReference>
<dbReference type="Pfam" id="PF22912">
    <property type="entry name" value="zf-DPOE"/>
    <property type="match status" value="1"/>
</dbReference>
<sequence length="2159" mass="244067">MPLFKGSSTARFVKNDAPKYTKPPVTNPMVTEAATRLDLVSRIDRVDSLMGFDRFDSGPVRTGWLINMHATTVPSDKVLAGLSAVDYYFLDVEGGLFKTTLTYDPYFLVACTPGSEADVEEMLKKRLESCVKTVARVAKDDLAMPNHLMGLRSTLLQLLFHNVTDLLEARRLLAPLVAENRAQKATRDVYAAVNAGYADTRDAAACIEDIREYDVPYHVRVAIDKGIRVGKWYDVQAEHGMVALAERTDLMAFADPVVLAFDIETTKAPLKFPEATIDQIMMISYMIDGEGFLITNREIIAEDIADFEYTPRPEYPGTFAIFNEADEKALLVRFFEHIREVMPTVIATFNGDFFDWPFVETRAAIHGLDMFEEIGFAKDSENEYKSKYCVHMDCYRWVKRDSYLPQGSQGLKAVTTAKLGYNPIELDPELMTPYAYEKPQLLSEYSVSDAVATYYLYYKYVHPFIFSLCTIIPLNPDEVLRKGTGTLCEMLLMVQAYEKSILLPNKHSDPLERFYDGHLIESETYVGGHVESLEAGVFRSDISTDFKVVPEAVDEILGDLRAALRFSIEVEEKKKMEDVTNFEEVYEEVRGKLSELRENPHRHENPLIYHVDVASMYPNIMTTNRLQPDSMKLEKDCAACDFNRPGKTCDRRLAWSWRGEFYPAQLNEYGMIKRALQNETFPAKNAWQARRTFEELPYPEQVALIKQRLSDYSRKVYHRVKVTETVQREAIVCQRENPFYVDTVSAFRDRRYEFKGLAKVWKGKAAKVARDDKHGKDEAMKMVVLYDSLQLAHKVILNSFYGYVMRKGSRWYSMEMAGITCLTGATIIQMARQLVERLGRPLELDTDGIWCILPSSFPENVTFTLKSGKTVVVSYPCSMLNYLVHQRFTNHQYQELEDPATRTYKTHSDNSIFFEVDGPYKAMILPTSKEEGKGLKKRYAVFNDDGSIAELKGFEIKRRGELQLIKNFQGDIFKLFLDGDSLESCYASVANVANRWLDVLDTKGAMLEDEDLIELICENRSMSKTLEEYGTQKSTSITTAKRLGEFLGEEMVKDKGLACKYIISSRPANAPVTERAIPVAIFLSELGIKRTYLRRWLKNPGLDEFDPRGIIDWDYYRERLASVVQKIITIPAALQGVTNPVPRVPHPDWLQRKIKRSEDTKKQSSIGAFFEKTTQAEAAAIQDIEDFGSSDLPTPRVGHVTRKRRPAETEPEPELVGPCPDMTIDYPGFLQFQMQKWKSQQAAKERRRRLFGQGGEASHRLTIGNLVRRQAESLTGSVWQVLQYKPDPAVPGDLRVFVLIDGKVQSFTVHVPKTVYVSFRSDVLPDAEIPQCEVEKSEALLPNGHDSSNLFKLTMAETTFRAEALRADGLFQHASVQGLYETRVDAVERAIIELGAAVEFDLSRVGALGRALKHGFDMKTLKAAELDRYLRRFAMDTVYLFHCVSHGYEVFAVFRSWEARAHMFALKPLAAAAPLPAATRLYKEVIAAKKDKLADLLVYPESMEFDMQYFGDTAKLLKKLDGYVGKIHEERSTTALFVVQSPGPARVVAALGALAAFPVVQMVSRDVALPAVGWAPMLLTRVASHYLLLGAWLRHLLALARTGNIPMGNLPPANTGYVLDITYARRLAAAHVVLWWSPTPLADHGGVEMDETAPDLDDLGFPGINNPEIYETACLEISIDNLNVNAILASALLNEAEGADLADQELVFDDNHGASSFADAFSGPALAVLRVMVKGWWDDAVAGRAHADAMMHGFVAWVQSPGSFLYAPALHYHVHNLVRKVLFQLFAEFRKMGAAVVFANRNKIVLATSKVSVENSYAYGQYIVKAARAKPMFNYLDLEIVRYWDLLIWMDEHNFGGRACAEITSDAAQLVPYARWHIKNFLPGVLQPEFDDWVVIFMDALVRAKGVGNLSQSPARATQITQLMKLRHPTEEDADSATSGVCEMFRKPLEKRVVQLIRRQAEAYLDPTLRAEYAFPHLAGSTRAMKNPTLELVKFLAQVFALSQKRNIEVRLLRRDLLKLFEIREFSKEATFADPSASLVMGQVVCAHCSHTRDLDFCRDDERVLWSCDRCDKPYNRIALEERLVADFTKLLSLYFAQDLKCAKCHGVRRREISDYCECSGAWTETMPHDALIARAEVYKNVAVAYNLKLLLGVLDELL</sequence>
<proteinExistence type="inferred from homology"/>
<evidence type="ECO:0000256" key="1">
    <source>
        <dbReference type="ARBA" id="ARBA00001966"/>
    </source>
</evidence>
<comment type="cofactor">
    <cofactor evidence="1 17">
        <name>[4Fe-4S] cluster</name>
        <dbReference type="ChEBI" id="CHEBI:49883"/>
    </cofactor>
</comment>
<dbReference type="PANTHER" id="PTHR10670">
    <property type="entry name" value="DNA POLYMERASE EPSILON CATALYTIC SUBUNIT A"/>
    <property type="match status" value="1"/>
</dbReference>
<dbReference type="FunFam" id="1.10.132.60:FF:000002">
    <property type="entry name" value="DNA polymerase epsilon catalytic subunit"/>
    <property type="match status" value="1"/>
</dbReference>
<dbReference type="Pfam" id="PF23250">
    <property type="entry name" value="zf_DPOE_2"/>
    <property type="match status" value="1"/>
</dbReference>
<dbReference type="GO" id="GO:0035822">
    <property type="term" value="P:gene conversion"/>
    <property type="evidence" value="ECO:0007669"/>
    <property type="project" value="EnsemblFungi"/>
</dbReference>
<evidence type="ECO:0000256" key="3">
    <source>
        <dbReference type="ARBA" id="ARBA00005755"/>
    </source>
</evidence>
<dbReference type="GO" id="GO:0008270">
    <property type="term" value="F:zinc ion binding"/>
    <property type="evidence" value="ECO:0007669"/>
    <property type="project" value="UniProtKB-KW"/>
</dbReference>
<evidence type="ECO:0000259" key="19">
    <source>
        <dbReference type="SMART" id="SM01159"/>
    </source>
</evidence>
<dbReference type="InterPro" id="IPR029703">
    <property type="entry name" value="POL2"/>
</dbReference>
<evidence type="ECO:0000256" key="15">
    <source>
        <dbReference type="ARBA" id="ARBA00023242"/>
    </source>
</evidence>
<dbReference type="GO" id="GO:0003887">
    <property type="term" value="F:DNA-directed DNA polymerase activity"/>
    <property type="evidence" value="ECO:0007669"/>
    <property type="project" value="UniProtKB-KW"/>
</dbReference>
<evidence type="ECO:0000256" key="5">
    <source>
        <dbReference type="ARBA" id="ARBA00022679"/>
    </source>
</evidence>
<dbReference type="SUPFAM" id="SSF53098">
    <property type="entry name" value="Ribonuclease H-like"/>
    <property type="match status" value="1"/>
</dbReference>
<dbReference type="Gene3D" id="3.30.342.10">
    <property type="entry name" value="DNA Polymerase, chain B, domain 1"/>
    <property type="match status" value="1"/>
</dbReference>
<dbReference type="CDD" id="cd05779">
    <property type="entry name" value="DNA_polB_epsilon_exo"/>
    <property type="match status" value="1"/>
</dbReference>
<feature type="region of interest" description="Disordered" evidence="18">
    <location>
        <begin position="1187"/>
        <end position="1218"/>
    </location>
</feature>
<evidence type="ECO:0000256" key="11">
    <source>
        <dbReference type="ARBA" id="ARBA00022932"/>
    </source>
</evidence>
<dbReference type="STRING" id="984486.A0A1E3QRN8"/>
<keyword evidence="4 17" id="KW-0004">4Fe-4S</keyword>
<dbReference type="GO" id="GO:0008622">
    <property type="term" value="C:epsilon DNA polymerase complex"/>
    <property type="evidence" value="ECO:0007669"/>
    <property type="project" value="EnsemblFungi"/>
</dbReference>
<keyword evidence="14 17" id="KW-0238">DNA-binding</keyword>
<dbReference type="InterPro" id="IPR023211">
    <property type="entry name" value="DNA_pol_palm_dom_sf"/>
</dbReference>
<dbReference type="Pfam" id="PF08490">
    <property type="entry name" value="DUF1744"/>
    <property type="match status" value="1"/>
</dbReference>
<dbReference type="GO" id="GO:0042276">
    <property type="term" value="P:error-prone translesion synthesis"/>
    <property type="evidence" value="ECO:0007669"/>
    <property type="project" value="EnsemblFungi"/>
</dbReference>
<dbReference type="GO" id="GO:0008310">
    <property type="term" value="F:single-stranded DNA 3'-5' DNA exonuclease activity"/>
    <property type="evidence" value="ECO:0007669"/>
    <property type="project" value="EnsemblFungi"/>
</dbReference>
<evidence type="ECO:0000256" key="14">
    <source>
        <dbReference type="ARBA" id="ARBA00023125"/>
    </source>
</evidence>
<reference evidence="21" key="1">
    <citation type="submission" date="2016-05" db="EMBL/GenBank/DDBJ databases">
        <title>Comparative genomics of biotechnologically important yeasts.</title>
        <authorList>
            <consortium name="DOE Joint Genome Institute"/>
            <person name="Riley R."/>
            <person name="Haridas S."/>
            <person name="Wolfe K.H."/>
            <person name="Lopes M.R."/>
            <person name="Hittinger C.T."/>
            <person name="Goker M."/>
            <person name="Salamov A."/>
            <person name="Wisecaver J."/>
            <person name="Long T.M."/>
            <person name="Aerts A.L."/>
            <person name="Barry K."/>
            <person name="Choi C."/>
            <person name="Clum A."/>
            <person name="Coughlan A.Y."/>
            <person name="Deshpande S."/>
            <person name="Douglass A.P."/>
            <person name="Hanson S.J."/>
            <person name="Klenk H.-P."/>
            <person name="Labutti K."/>
            <person name="Lapidus A."/>
            <person name="Lindquist E."/>
            <person name="Lipzen A."/>
            <person name="Meier-Kolthoff J.P."/>
            <person name="Ohm R.A."/>
            <person name="Otillar R.P."/>
            <person name="Pangilinan J."/>
            <person name="Peng Y."/>
            <person name="Rokas A."/>
            <person name="Rosa C.A."/>
            <person name="Scheuner C."/>
            <person name="Sibirny A.A."/>
            <person name="Slot J.C."/>
            <person name="Stielow J.B."/>
            <person name="Sun H."/>
            <person name="Kurtzman C.P."/>
            <person name="Blackwell M."/>
            <person name="Grigoriev I.V."/>
            <person name="Jeffries T.W."/>
        </authorList>
    </citation>
    <scope>NUCLEOTIDE SEQUENCE [LARGE SCALE GENOMIC DNA]</scope>
    <source>
        <strain evidence="21">NRRL Y-12698</strain>
    </source>
</reference>
<accession>A0A1E3QRN8</accession>
<evidence type="ECO:0000313" key="20">
    <source>
        <dbReference type="EMBL" id="ODQ80376.1"/>
    </source>
</evidence>
<name>A0A1E3QRN8_9ASCO</name>
<dbReference type="EMBL" id="KV454430">
    <property type="protein sequence ID" value="ODQ80376.1"/>
    <property type="molecule type" value="Genomic_DNA"/>
</dbReference>